<proteinExistence type="predicted"/>
<dbReference type="Proteomes" id="UP000887574">
    <property type="component" value="Unplaced"/>
</dbReference>
<sequence>MWSVLILAVKRQTLPGPITCRTTEDRSKALRVDLDQRGQIGAVKSGFGSLKVDIHSNYTKTGLKQCCALVLVFVSSSYYEDEDEVRAYPKTRYEDEDEVRGSKNYKYEDEEEDEGKDEDGETKDKDDSSYLAFFN</sequence>
<keyword evidence="2" id="KW-1185">Reference proteome</keyword>
<feature type="region of interest" description="Disordered" evidence="1">
    <location>
        <begin position="89"/>
        <end position="135"/>
    </location>
</feature>
<evidence type="ECO:0000313" key="2">
    <source>
        <dbReference type="Proteomes" id="UP000887574"/>
    </source>
</evidence>
<organism evidence="2 3">
    <name type="scientific">Ditylenchus dipsaci</name>
    <dbReference type="NCBI Taxonomy" id="166011"/>
    <lineage>
        <taxon>Eukaryota</taxon>
        <taxon>Metazoa</taxon>
        <taxon>Ecdysozoa</taxon>
        <taxon>Nematoda</taxon>
        <taxon>Chromadorea</taxon>
        <taxon>Rhabditida</taxon>
        <taxon>Tylenchina</taxon>
        <taxon>Tylenchomorpha</taxon>
        <taxon>Sphaerularioidea</taxon>
        <taxon>Anguinidae</taxon>
        <taxon>Anguininae</taxon>
        <taxon>Ditylenchus</taxon>
    </lineage>
</organism>
<protein>
    <submittedName>
        <fullName evidence="3">Uncharacterized protein</fullName>
    </submittedName>
</protein>
<evidence type="ECO:0000313" key="3">
    <source>
        <dbReference type="WBParaSite" id="jg25704"/>
    </source>
</evidence>
<feature type="compositionally biased region" description="Basic and acidic residues" evidence="1">
    <location>
        <begin position="89"/>
        <end position="107"/>
    </location>
</feature>
<feature type="compositionally biased region" description="Acidic residues" evidence="1">
    <location>
        <begin position="108"/>
        <end position="121"/>
    </location>
</feature>
<dbReference type="AlphaFoldDB" id="A0A915E4F7"/>
<evidence type="ECO:0000256" key="1">
    <source>
        <dbReference type="SAM" id="MobiDB-lite"/>
    </source>
</evidence>
<accession>A0A915E4F7</accession>
<name>A0A915E4F7_9BILA</name>
<reference evidence="3" key="1">
    <citation type="submission" date="2022-11" db="UniProtKB">
        <authorList>
            <consortium name="WormBaseParasite"/>
        </authorList>
    </citation>
    <scope>IDENTIFICATION</scope>
</reference>
<dbReference type="WBParaSite" id="jg25704">
    <property type="protein sequence ID" value="jg25704"/>
    <property type="gene ID" value="jg25704"/>
</dbReference>